<proteinExistence type="predicted"/>
<keyword evidence="1" id="KW-0812">Transmembrane</keyword>
<protein>
    <recommendedName>
        <fullName evidence="4">Outer membrane protein assembly factor BamE</fullName>
    </recommendedName>
</protein>
<feature type="transmembrane region" description="Helical" evidence="1">
    <location>
        <begin position="6"/>
        <end position="29"/>
    </location>
</feature>
<keyword evidence="1" id="KW-1133">Transmembrane helix</keyword>
<dbReference type="EMBL" id="RXOF01000004">
    <property type="protein sequence ID" value="RTQ50737.1"/>
    <property type="molecule type" value="Genomic_DNA"/>
</dbReference>
<evidence type="ECO:0008006" key="4">
    <source>
        <dbReference type="Google" id="ProtNLM"/>
    </source>
</evidence>
<organism evidence="2 3">
    <name type="scientific">Hymenobacter gummosus</name>
    <dbReference type="NCBI Taxonomy" id="1776032"/>
    <lineage>
        <taxon>Bacteria</taxon>
        <taxon>Pseudomonadati</taxon>
        <taxon>Bacteroidota</taxon>
        <taxon>Cytophagia</taxon>
        <taxon>Cytophagales</taxon>
        <taxon>Hymenobacteraceae</taxon>
        <taxon>Hymenobacter</taxon>
    </lineage>
</organism>
<keyword evidence="3" id="KW-1185">Reference proteome</keyword>
<name>A0A431U477_9BACT</name>
<reference evidence="2 3" key="1">
    <citation type="submission" date="2018-12" db="EMBL/GenBank/DDBJ databases">
        <title>Hymenobacter gummosus sp. nov., isolated from a spring.</title>
        <authorList>
            <person name="Nie L."/>
        </authorList>
    </citation>
    <scope>NUCLEOTIDE SEQUENCE [LARGE SCALE GENOMIC DNA]</scope>
    <source>
        <strain evidence="2 3">KCTC 52166</strain>
    </source>
</reference>
<comment type="caution">
    <text evidence="2">The sequence shown here is derived from an EMBL/GenBank/DDBJ whole genome shotgun (WGS) entry which is preliminary data.</text>
</comment>
<dbReference type="RefSeq" id="WP_126692803.1">
    <property type="nucleotide sequence ID" value="NZ_RXOF01000004.1"/>
</dbReference>
<feature type="transmembrane region" description="Helical" evidence="1">
    <location>
        <begin position="41"/>
        <end position="64"/>
    </location>
</feature>
<dbReference type="Proteomes" id="UP000282184">
    <property type="component" value="Unassembled WGS sequence"/>
</dbReference>
<gene>
    <name evidence="2" type="ORF">EJV47_08905</name>
</gene>
<evidence type="ECO:0000313" key="3">
    <source>
        <dbReference type="Proteomes" id="UP000282184"/>
    </source>
</evidence>
<accession>A0A431U477</accession>
<evidence type="ECO:0000313" key="2">
    <source>
        <dbReference type="EMBL" id="RTQ50737.1"/>
    </source>
</evidence>
<sequence length="155" mass="16825">MHPDAPLVGILFLLLLAVGTPICLLLLSLMRSRFGRRTSRFVAAGVGLVTVLAACLAGAVLFYLHYPSQKFSPQAWAQHPDARYTLRDSLVASRRLLGLSRAQVLGLLGEPSATYRSAGNQLLFDLGYPPSLTTTVRPAVLAVQFDTHGRVARVR</sequence>
<evidence type="ECO:0000256" key="1">
    <source>
        <dbReference type="SAM" id="Phobius"/>
    </source>
</evidence>
<dbReference type="AlphaFoldDB" id="A0A431U477"/>
<dbReference type="OrthoDB" id="1435015at2"/>
<keyword evidence="1" id="KW-0472">Membrane</keyword>